<sequence length="190" mass="19552">MLMSTLCMRIVKATAAVLCVPLLLLGLASLTTPALAQITLNPVVCNGTDLATYSPPLINTEQSEQIQVSEQYSKCEVLDGSGITGASANYSVTRNLACTDVTGGPGMHVIQWSDGETSAYSYTVSDNFAAGNAVILFSGTITAGRYLGQTAITTFVISSGLSQANALSACAGPGINQLRGTATLVIAPKL</sequence>
<evidence type="ECO:0000313" key="2">
    <source>
        <dbReference type="EMBL" id="TKC83933.1"/>
    </source>
</evidence>
<accession>A0A4U1HTY7</accession>
<feature type="chain" id="PRO_5020731497" description="Ig-like domain-containing protein" evidence="1">
    <location>
        <begin position="37"/>
        <end position="190"/>
    </location>
</feature>
<dbReference type="EMBL" id="SWJE01000013">
    <property type="protein sequence ID" value="TKC83933.1"/>
    <property type="molecule type" value="Genomic_DNA"/>
</dbReference>
<proteinExistence type="predicted"/>
<feature type="signal peptide" evidence="1">
    <location>
        <begin position="1"/>
        <end position="36"/>
    </location>
</feature>
<dbReference type="AlphaFoldDB" id="A0A4U1HTY7"/>
<dbReference type="RefSeq" id="WP_136897435.1">
    <property type="nucleotide sequence ID" value="NZ_SWJE01000013.1"/>
</dbReference>
<keyword evidence="3" id="KW-1185">Reference proteome</keyword>
<organism evidence="2 3">
    <name type="scientific">Trinickia terrae</name>
    <dbReference type="NCBI Taxonomy" id="2571161"/>
    <lineage>
        <taxon>Bacteria</taxon>
        <taxon>Pseudomonadati</taxon>
        <taxon>Pseudomonadota</taxon>
        <taxon>Betaproteobacteria</taxon>
        <taxon>Burkholderiales</taxon>
        <taxon>Burkholderiaceae</taxon>
        <taxon>Trinickia</taxon>
    </lineage>
</organism>
<evidence type="ECO:0008006" key="4">
    <source>
        <dbReference type="Google" id="ProtNLM"/>
    </source>
</evidence>
<dbReference type="Proteomes" id="UP000305539">
    <property type="component" value="Unassembled WGS sequence"/>
</dbReference>
<reference evidence="2 3" key="1">
    <citation type="submission" date="2019-04" db="EMBL/GenBank/DDBJ databases">
        <title>Trinickia sp. 7GSK02, isolated from subtropical forest soil.</title>
        <authorList>
            <person name="Gao Z.-H."/>
            <person name="Qiu L.-H."/>
        </authorList>
    </citation>
    <scope>NUCLEOTIDE SEQUENCE [LARGE SCALE GENOMIC DNA]</scope>
    <source>
        <strain evidence="2 3">7GSK02</strain>
    </source>
</reference>
<evidence type="ECO:0000313" key="3">
    <source>
        <dbReference type="Proteomes" id="UP000305539"/>
    </source>
</evidence>
<dbReference type="OrthoDB" id="3690812at2"/>
<comment type="caution">
    <text evidence="2">The sequence shown here is derived from an EMBL/GenBank/DDBJ whole genome shotgun (WGS) entry which is preliminary data.</text>
</comment>
<evidence type="ECO:0000256" key="1">
    <source>
        <dbReference type="SAM" id="SignalP"/>
    </source>
</evidence>
<gene>
    <name evidence="2" type="ORF">FAZ69_23215</name>
</gene>
<keyword evidence="1" id="KW-0732">Signal</keyword>
<protein>
    <recommendedName>
        <fullName evidence="4">Ig-like domain-containing protein</fullName>
    </recommendedName>
</protein>
<name>A0A4U1HTY7_9BURK</name>